<dbReference type="GO" id="GO:0046872">
    <property type="term" value="F:metal ion binding"/>
    <property type="evidence" value="ECO:0007669"/>
    <property type="project" value="UniProtKB-KW"/>
</dbReference>
<dbReference type="GO" id="GO:0016491">
    <property type="term" value="F:oxidoreductase activity"/>
    <property type="evidence" value="ECO:0007669"/>
    <property type="project" value="UniProtKB-KW"/>
</dbReference>
<evidence type="ECO:0000259" key="6">
    <source>
        <dbReference type="Pfam" id="PF02754"/>
    </source>
</evidence>
<keyword evidence="8" id="KW-1185">Reference proteome</keyword>
<dbReference type="InterPro" id="IPR004017">
    <property type="entry name" value="Cys_rich_dom"/>
</dbReference>
<evidence type="ECO:0000256" key="5">
    <source>
        <dbReference type="ARBA" id="ARBA00023014"/>
    </source>
</evidence>
<keyword evidence="3" id="KW-0560">Oxidoreductase</keyword>
<proteinExistence type="predicted"/>
<evidence type="ECO:0000256" key="2">
    <source>
        <dbReference type="ARBA" id="ARBA00022723"/>
    </source>
</evidence>
<evidence type="ECO:0000256" key="4">
    <source>
        <dbReference type="ARBA" id="ARBA00023004"/>
    </source>
</evidence>
<dbReference type="STRING" id="36842.SAMN02194393_03129"/>
<dbReference type="GO" id="GO:0005886">
    <property type="term" value="C:plasma membrane"/>
    <property type="evidence" value="ECO:0007669"/>
    <property type="project" value="TreeGrafter"/>
</dbReference>
<evidence type="ECO:0000256" key="3">
    <source>
        <dbReference type="ARBA" id="ARBA00023002"/>
    </source>
</evidence>
<dbReference type="InterPro" id="IPR051460">
    <property type="entry name" value="HdrC_iron-sulfur_subunit"/>
</dbReference>
<dbReference type="Proteomes" id="UP000190285">
    <property type="component" value="Unassembled WGS sequence"/>
</dbReference>
<dbReference type="Pfam" id="PF02754">
    <property type="entry name" value="CCG"/>
    <property type="match status" value="1"/>
</dbReference>
<dbReference type="AlphaFoldDB" id="A0A1T5LN77"/>
<keyword evidence="5" id="KW-0411">Iron-sulfur</keyword>
<dbReference type="EMBL" id="FUZT01000007">
    <property type="protein sequence ID" value="SKC77374.1"/>
    <property type="molecule type" value="Genomic_DNA"/>
</dbReference>
<dbReference type="RefSeq" id="WP_079492833.1">
    <property type="nucleotide sequence ID" value="NZ_FUZT01000007.1"/>
</dbReference>
<name>A0A1T5LN77_9FIRM</name>
<dbReference type="OrthoDB" id="5241828at2"/>
<organism evidence="7 8">
    <name type="scientific">Maledivibacter halophilus</name>
    <dbReference type="NCBI Taxonomy" id="36842"/>
    <lineage>
        <taxon>Bacteria</taxon>
        <taxon>Bacillati</taxon>
        <taxon>Bacillota</taxon>
        <taxon>Clostridia</taxon>
        <taxon>Peptostreptococcales</taxon>
        <taxon>Caminicellaceae</taxon>
        <taxon>Maledivibacter</taxon>
    </lineage>
</organism>
<keyword evidence="2" id="KW-0479">Metal-binding</keyword>
<accession>A0A1T5LN77</accession>
<dbReference type="GO" id="GO:0051539">
    <property type="term" value="F:4 iron, 4 sulfur cluster binding"/>
    <property type="evidence" value="ECO:0007669"/>
    <property type="project" value="UniProtKB-KW"/>
</dbReference>
<evidence type="ECO:0000313" key="7">
    <source>
        <dbReference type="EMBL" id="SKC77374.1"/>
    </source>
</evidence>
<dbReference type="PANTHER" id="PTHR43255:SF1">
    <property type="entry name" value="IRON-SULFUR-BINDING OXIDOREDUCTASE FADF-RELATED"/>
    <property type="match status" value="1"/>
</dbReference>
<gene>
    <name evidence="7" type="ORF">SAMN02194393_03129</name>
</gene>
<protein>
    <submittedName>
        <fullName evidence="7">Fe-S oxidoreductase</fullName>
    </submittedName>
</protein>
<keyword evidence="4" id="KW-0408">Iron</keyword>
<reference evidence="7 8" key="1">
    <citation type="submission" date="2017-02" db="EMBL/GenBank/DDBJ databases">
        <authorList>
            <person name="Peterson S.W."/>
        </authorList>
    </citation>
    <scope>NUCLEOTIDE SEQUENCE [LARGE SCALE GENOMIC DNA]</scope>
    <source>
        <strain evidence="7 8">M1</strain>
    </source>
</reference>
<evidence type="ECO:0000256" key="1">
    <source>
        <dbReference type="ARBA" id="ARBA00022485"/>
    </source>
</evidence>
<sequence length="236" mass="26628">MKGHRLESIRISDIDMDKCYFNPGCALSTHNPEAGEKILEILKEKFGDVKMHNRCCRHNPNLPEGATIINNCAGCDRRFRSLYEGIQTISLWEVLDHIDGLVLPNYQGVKVSVHDSCSYRPKPQVHSAVRSLLRKMGVEIVESEYHGTSSICCGDNFYPSLSIEKVNKLQKKRASQMLCDDVVVYCISCIKSMTIGGKCPHHMVDMVLGQPTFAGETRLDLYHQVVSDYIKKSESF</sequence>
<dbReference type="PANTHER" id="PTHR43255">
    <property type="entry name" value="IRON-SULFUR-BINDING OXIDOREDUCTASE FADF-RELATED-RELATED"/>
    <property type="match status" value="1"/>
</dbReference>
<evidence type="ECO:0000313" key="8">
    <source>
        <dbReference type="Proteomes" id="UP000190285"/>
    </source>
</evidence>
<feature type="domain" description="Cysteine-rich" evidence="6">
    <location>
        <begin position="111"/>
        <end position="190"/>
    </location>
</feature>
<keyword evidence="1" id="KW-0004">4Fe-4S</keyword>